<gene>
    <name evidence="1" type="ORF">GCM10007907_07680</name>
</gene>
<sequence>MVVKTLHLFAIPVINNVIRPGFLITHSMQSEQALQSTLRLLMSVPLTLRSNVSVFHQGKVSNFSLEVSRSAEGGLSVVELCPDGELLTGRVVAGPGEVSALDEHALSAAMGALWMQSHDDDPPLSEVTSVRATSLLLATEGPNPFRVVQSWYYRVVDGLGPLDVWDADHALRSREVRLPAADSFRGLVLALQAEANRMG</sequence>
<comment type="caution">
    <text evidence="1">The sequence shown here is derived from an EMBL/GenBank/DDBJ whole genome shotgun (WGS) entry which is preliminary data.</text>
</comment>
<name>A0ABQ5YEC0_9NEIS</name>
<proteinExistence type="predicted"/>
<accession>A0ABQ5YEC0</accession>
<keyword evidence="2" id="KW-1185">Reference proteome</keyword>
<organism evidence="1 2">
    <name type="scientific">Chitinimonas prasina</name>
    <dbReference type="NCBI Taxonomy" id="1434937"/>
    <lineage>
        <taxon>Bacteria</taxon>
        <taxon>Pseudomonadati</taxon>
        <taxon>Pseudomonadota</taxon>
        <taxon>Betaproteobacteria</taxon>
        <taxon>Neisseriales</taxon>
        <taxon>Chitinibacteraceae</taxon>
        <taxon>Chitinimonas</taxon>
    </lineage>
</organism>
<protein>
    <submittedName>
        <fullName evidence="1">Uncharacterized protein</fullName>
    </submittedName>
</protein>
<dbReference type="Proteomes" id="UP001156706">
    <property type="component" value="Unassembled WGS sequence"/>
</dbReference>
<dbReference type="EMBL" id="BSOG01000001">
    <property type="protein sequence ID" value="GLR11978.1"/>
    <property type="molecule type" value="Genomic_DNA"/>
</dbReference>
<evidence type="ECO:0000313" key="2">
    <source>
        <dbReference type="Proteomes" id="UP001156706"/>
    </source>
</evidence>
<reference evidence="2" key="1">
    <citation type="journal article" date="2019" name="Int. J. Syst. Evol. Microbiol.">
        <title>The Global Catalogue of Microorganisms (GCM) 10K type strain sequencing project: providing services to taxonomists for standard genome sequencing and annotation.</title>
        <authorList>
            <consortium name="The Broad Institute Genomics Platform"/>
            <consortium name="The Broad Institute Genome Sequencing Center for Infectious Disease"/>
            <person name="Wu L."/>
            <person name="Ma J."/>
        </authorList>
    </citation>
    <scope>NUCLEOTIDE SEQUENCE [LARGE SCALE GENOMIC DNA]</scope>
    <source>
        <strain evidence="2">NBRC 110044</strain>
    </source>
</reference>
<evidence type="ECO:0000313" key="1">
    <source>
        <dbReference type="EMBL" id="GLR11978.1"/>
    </source>
</evidence>